<gene>
    <name evidence="2" type="ORF">LX32DRAFT_678129</name>
</gene>
<organism evidence="2 3">
    <name type="scientific">Colletotrichum zoysiae</name>
    <dbReference type="NCBI Taxonomy" id="1216348"/>
    <lineage>
        <taxon>Eukaryota</taxon>
        <taxon>Fungi</taxon>
        <taxon>Dikarya</taxon>
        <taxon>Ascomycota</taxon>
        <taxon>Pezizomycotina</taxon>
        <taxon>Sordariomycetes</taxon>
        <taxon>Hypocreomycetidae</taxon>
        <taxon>Glomerellales</taxon>
        <taxon>Glomerellaceae</taxon>
        <taxon>Colletotrichum</taxon>
        <taxon>Colletotrichum graminicola species complex</taxon>
    </lineage>
</organism>
<dbReference type="Proteomes" id="UP001232148">
    <property type="component" value="Unassembled WGS sequence"/>
</dbReference>
<dbReference type="InterPro" id="IPR010730">
    <property type="entry name" value="HET"/>
</dbReference>
<dbReference type="AlphaFoldDB" id="A0AAD9H1M5"/>
<name>A0AAD9H1M5_9PEZI</name>
<comment type="caution">
    <text evidence="2">The sequence shown here is derived from an EMBL/GenBank/DDBJ whole genome shotgun (WGS) entry which is preliminary data.</text>
</comment>
<keyword evidence="3" id="KW-1185">Reference proteome</keyword>
<evidence type="ECO:0000313" key="3">
    <source>
        <dbReference type="Proteomes" id="UP001232148"/>
    </source>
</evidence>
<protein>
    <submittedName>
        <fullName evidence="2">Heterokaryon incompatibility protein</fullName>
    </submittedName>
</protein>
<dbReference type="EMBL" id="MU843175">
    <property type="protein sequence ID" value="KAK2020761.1"/>
    <property type="molecule type" value="Genomic_DNA"/>
</dbReference>
<evidence type="ECO:0000259" key="1">
    <source>
        <dbReference type="Pfam" id="PF06985"/>
    </source>
</evidence>
<sequence>MICCICQNALSVDDFHAFFITDKGTRPQHLTYMSLKSSVDAGCYACNRLWACLGAEERQFVASSAGKELDGNDKLALGVNQGVNGNEEKPVTTIEANEGAGYGHAGSYLLSVSFNSTSIPLPTTAELRSHWRLSLLLKPQEDSGTSHSTRRHSLRTDSVETLLLAKRWVTECVEKHDQCKASRCTDTGWYPTRLIDCGPPGEERSRCRLITTKDVHCWGRVECLSLTTENHDLLKNGIPFEDMPLLYQEAIRVTQYLGVRHLWIDSLCIIQQGDGHADWRHEATLMNEVYSNSFCNISATNAPNGHHSMFSERNPGALYPEGINLRLNGRLIPHRVLDYRFWDKEVSHALINTRAWVFQERLLSPRVLHFGERQILWECENKDAAEIHPEDLPVDLSWSFKRFKGFALDDTAKASGDLRIYLYWAEIVKAYTACKLTFPSDKLVALSAVAKRMTGIHGDEYVAGMWRCYLERELIWSVSVKHVDRSTSSIRTPPTYRAPSWSWAATEGDINPGLPDVDAADILIQVHDFNLDYATSDRTGLVTGGWLRLWGVLKPLQLTTYRPSTAPSTADWEMAVNGIHVSVLSDSWAREPQPHVLLDGPRPNFDEQNSNSELFCMPARMRQGDERSLYVLLLELQDRGKGVFRRIGLAQGWGKEVRQKLLARNREEDKLPCEEYRDGKHLIRII</sequence>
<accession>A0AAD9H1M5</accession>
<dbReference type="PANTHER" id="PTHR33112">
    <property type="entry name" value="DOMAIN PROTEIN, PUTATIVE-RELATED"/>
    <property type="match status" value="1"/>
</dbReference>
<dbReference type="PANTHER" id="PTHR33112:SF11">
    <property type="entry name" value="HETEROKARYON INCOMPATIBILITY DOMAIN-CONTAINING PROTEIN"/>
    <property type="match status" value="1"/>
</dbReference>
<reference evidence="2" key="1">
    <citation type="submission" date="2021-06" db="EMBL/GenBank/DDBJ databases">
        <title>Comparative genomics, transcriptomics and evolutionary studies reveal genomic signatures of adaptation to plant cell wall in hemibiotrophic fungi.</title>
        <authorList>
            <consortium name="DOE Joint Genome Institute"/>
            <person name="Baroncelli R."/>
            <person name="Diaz J.F."/>
            <person name="Benocci T."/>
            <person name="Peng M."/>
            <person name="Battaglia E."/>
            <person name="Haridas S."/>
            <person name="Andreopoulos W."/>
            <person name="Labutti K."/>
            <person name="Pangilinan J."/>
            <person name="Floch G.L."/>
            <person name="Makela M.R."/>
            <person name="Henrissat B."/>
            <person name="Grigoriev I.V."/>
            <person name="Crouch J.A."/>
            <person name="De Vries R.P."/>
            <person name="Sukno S.A."/>
            <person name="Thon M.R."/>
        </authorList>
    </citation>
    <scope>NUCLEOTIDE SEQUENCE</scope>
    <source>
        <strain evidence="2">MAFF235873</strain>
    </source>
</reference>
<evidence type="ECO:0000313" key="2">
    <source>
        <dbReference type="EMBL" id="KAK2020761.1"/>
    </source>
</evidence>
<dbReference type="Pfam" id="PF06985">
    <property type="entry name" value="HET"/>
    <property type="match status" value="1"/>
</dbReference>
<feature type="domain" description="Heterokaryon incompatibility" evidence="1">
    <location>
        <begin position="216"/>
        <end position="360"/>
    </location>
</feature>
<proteinExistence type="predicted"/>